<feature type="region of interest" description="Disordered" evidence="1">
    <location>
        <begin position="271"/>
        <end position="292"/>
    </location>
</feature>
<keyword evidence="2" id="KW-0812">Transmembrane</keyword>
<dbReference type="VEuPathDB" id="ToxoDB:NCLIV_038010"/>
<protein>
    <recommendedName>
        <fullName evidence="5">Transmembrane protein</fullName>
    </recommendedName>
</protein>
<sequence length="423" mass="44776">MQVPSLPPDRHFLVCSGVDMVPRLPSQSDRQLLVIGGILNLLVPVGTGALVCGLATGKRPLLVSGIVQVFTSFLVVGIVWSIVTGVLMIVQGSELFVSPLDLQPRQSQRDASASQDFHRAPQSGDGTDPEQGSTGVSENAAPAAEVEEVATEVLVMTCRHQPADDQEKENAPESKGLKRLDGAGAANAMYNREHAFEQEVLILESDGAVPNSNQASLAAVAAVPETLGKACVGVPGAHTTAHTAHCLGIPAALRPLLLHPADGNLEIHDCGPSNPGGPSHVGKRLSRNQQDEEECLVSIESAGPAQEPGNGVLEKGDRNEKVGKEIQTRGAEQGDHLTIDDADINRTPQPMNSADGALRETDGESHSPPNLLDAAWPVLGAERGREVYPKVEDGEPVMQQTERLLPVEVLESRERREVAASLL</sequence>
<dbReference type="EMBL" id="FR823390">
    <property type="protein sequence ID" value="CBZ54018.1"/>
    <property type="molecule type" value="Genomic_DNA"/>
</dbReference>
<dbReference type="OrthoDB" id="10345885at2759"/>
<evidence type="ECO:0000313" key="4">
    <source>
        <dbReference type="Proteomes" id="UP000007494"/>
    </source>
</evidence>
<keyword evidence="2" id="KW-1133">Transmembrane helix</keyword>
<dbReference type="RefSeq" id="XP_003884050.1">
    <property type="nucleotide sequence ID" value="XM_003884001.1"/>
</dbReference>
<feature type="transmembrane region" description="Helical" evidence="2">
    <location>
        <begin position="66"/>
        <end position="90"/>
    </location>
</feature>
<feature type="region of interest" description="Disordered" evidence="1">
    <location>
        <begin position="341"/>
        <end position="371"/>
    </location>
</feature>
<name>F0VJV7_NEOCL</name>
<evidence type="ECO:0000256" key="2">
    <source>
        <dbReference type="SAM" id="Phobius"/>
    </source>
</evidence>
<feature type="transmembrane region" description="Helical" evidence="2">
    <location>
        <begin position="32"/>
        <end position="54"/>
    </location>
</feature>
<dbReference type="AlphaFoldDB" id="F0VJV7"/>
<dbReference type="GeneID" id="13441928"/>
<dbReference type="eggNOG" id="ENOG502R0FG">
    <property type="taxonomic scope" value="Eukaryota"/>
</dbReference>
<reference evidence="4" key="1">
    <citation type="journal article" date="2012" name="PLoS Pathog.">
        <title>Comparative genomics of the apicomplexan parasites Toxoplasma gondii and Neospora caninum: Coccidia differing in host range and transmission strategy.</title>
        <authorList>
            <person name="Reid A.J."/>
            <person name="Vermont S.J."/>
            <person name="Cotton J.A."/>
            <person name="Harris D."/>
            <person name="Hill-Cawthorne G.A."/>
            <person name="Konen-Waisman S."/>
            <person name="Latham S.M."/>
            <person name="Mourier T."/>
            <person name="Norton R."/>
            <person name="Quail M.A."/>
            <person name="Sanders M."/>
            <person name="Shanmugam D."/>
            <person name="Sohal A."/>
            <person name="Wasmuth J.D."/>
            <person name="Brunk B."/>
            <person name="Grigg M.E."/>
            <person name="Howard J.C."/>
            <person name="Parkinson J."/>
            <person name="Roos D.S."/>
            <person name="Trees A.J."/>
            <person name="Berriman M."/>
            <person name="Pain A."/>
            <person name="Wastling J.M."/>
        </authorList>
    </citation>
    <scope>NUCLEOTIDE SEQUENCE [LARGE SCALE GENOMIC DNA]</scope>
    <source>
        <strain evidence="4">Liverpool</strain>
    </source>
</reference>
<dbReference type="OMA" id="ANPMHTR"/>
<evidence type="ECO:0008006" key="5">
    <source>
        <dbReference type="Google" id="ProtNLM"/>
    </source>
</evidence>
<keyword evidence="2" id="KW-0472">Membrane</keyword>
<evidence type="ECO:0000313" key="3">
    <source>
        <dbReference type="EMBL" id="CBZ54018.1"/>
    </source>
</evidence>
<proteinExistence type="predicted"/>
<keyword evidence="4" id="KW-1185">Reference proteome</keyword>
<feature type="region of interest" description="Disordered" evidence="1">
    <location>
        <begin position="107"/>
        <end position="143"/>
    </location>
</feature>
<dbReference type="Proteomes" id="UP000007494">
    <property type="component" value="Chromosome VIII"/>
</dbReference>
<dbReference type="InParanoid" id="F0VJV7"/>
<evidence type="ECO:0000256" key="1">
    <source>
        <dbReference type="SAM" id="MobiDB-lite"/>
    </source>
</evidence>
<organism evidence="3 4">
    <name type="scientific">Neospora caninum (strain Liverpool)</name>
    <dbReference type="NCBI Taxonomy" id="572307"/>
    <lineage>
        <taxon>Eukaryota</taxon>
        <taxon>Sar</taxon>
        <taxon>Alveolata</taxon>
        <taxon>Apicomplexa</taxon>
        <taxon>Conoidasida</taxon>
        <taxon>Coccidia</taxon>
        <taxon>Eucoccidiorida</taxon>
        <taxon>Eimeriorina</taxon>
        <taxon>Sarcocystidae</taxon>
        <taxon>Neospora</taxon>
    </lineage>
</organism>
<gene>
    <name evidence="3" type="ORF">NCLIV_038010</name>
</gene>
<accession>F0VJV7</accession>